<comment type="subcellular location">
    <subcellularLocation>
        <location evidence="1">Membrane</location>
        <topology evidence="1">Single-pass type II membrane protein</topology>
    </subcellularLocation>
</comment>
<dbReference type="Pfam" id="PF00059">
    <property type="entry name" value="Lectin_C"/>
    <property type="match status" value="1"/>
</dbReference>
<feature type="compositionally biased region" description="Gly residues" evidence="16">
    <location>
        <begin position="504"/>
        <end position="513"/>
    </location>
</feature>
<dbReference type="SUPFAM" id="SSF56436">
    <property type="entry name" value="C-type lectin-like"/>
    <property type="match status" value="1"/>
</dbReference>
<name>A0A3Q3R7Q5_MONAL</name>
<dbReference type="InterPro" id="IPR050111">
    <property type="entry name" value="C-type_lectin/snaclec_domain"/>
</dbReference>
<dbReference type="AlphaFoldDB" id="A0A3Q3R7Q5"/>
<evidence type="ECO:0000313" key="19">
    <source>
        <dbReference type="Ensembl" id="ENSMALP00000028447.1"/>
    </source>
</evidence>
<evidence type="ECO:0000256" key="12">
    <source>
        <dbReference type="ARBA" id="ARBA00023136"/>
    </source>
</evidence>
<feature type="domain" description="C-type lectin" evidence="18">
    <location>
        <begin position="611"/>
        <end position="728"/>
    </location>
</feature>
<feature type="compositionally biased region" description="Low complexity" evidence="16">
    <location>
        <begin position="481"/>
        <end position="503"/>
    </location>
</feature>
<dbReference type="GO" id="GO:0030246">
    <property type="term" value="F:carbohydrate binding"/>
    <property type="evidence" value="ECO:0007669"/>
    <property type="project" value="UniProtKB-KW"/>
</dbReference>
<evidence type="ECO:0000259" key="18">
    <source>
        <dbReference type="PROSITE" id="PS50041"/>
    </source>
</evidence>
<keyword evidence="9 17" id="KW-1133">Transmembrane helix</keyword>
<evidence type="ECO:0000256" key="4">
    <source>
        <dbReference type="ARBA" id="ARBA00022723"/>
    </source>
</evidence>
<evidence type="ECO:0000256" key="7">
    <source>
        <dbReference type="ARBA" id="ARBA00022837"/>
    </source>
</evidence>
<keyword evidence="14" id="KW-0675">Receptor</keyword>
<feature type="coiled-coil region" evidence="15">
    <location>
        <begin position="216"/>
        <end position="243"/>
    </location>
</feature>
<dbReference type="SMART" id="SM00034">
    <property type="entry name" value="CLECT"/>
    <property type="match status" value="1"/>
</dbReference>
<reference evidence="19" key="2">
    <citation type="submission" date="2025-09" db="UniProtKB">
        <authorList>
            <consortium name="Ensembl"/>
        </authorList>
    </citation>
    <scope>IDENTIFICATION</scope>
</reference>
<feature type="compositionally biased region" description="Pro residues" evidence="16">
    <location>
        <begin position="562"/>
        <end position="572"/>
    </location>
</feature>
<reference evidence="19" key="1">
    <citation type="submission" date="2025-08" db="UniProtKB">
        <authorList>
            <consortium name="Ensembl"/>
        </authorList>
    </citation>
    <scope>IDENTIFICATION</scope>
</reference>
<evidence type="ECO:0000256" key="17">
    <source>
        <dbReference type="SAM" id="Phobius"/>
    </source>
</evidence>
<evidence type="ECO:0000256" key="1">
    <source>
        <dbReference type="ARBA" id="ARBA00004606"/>
    </source>
</evidence>
<evidence type="ECO:0000256" key="13">
    <source>
        <dbReference type="ARBA" id="ARBA00023157"/>
    </source>
</evidence>
<sequence>MKDDFADEEEVQSFGYKRFGIQEGTQCTKCRNEWALKTSIALLYVLCTLLTIAVAVLEYKVVQRVDSVSEGIANYGGKIIAVETDLKKLDDQTGEKSENTTTEIQAFKNNIWVLQRQLSAVQEHIHSDQVKLSQLQNIDSDIQSSQDSIQGLLDTNTATLRSVNGTLQSYGSIIEGLQDDTARLQKELHQQVKLQNQVLLSISSLNLTQVQQRGLIASLQRSVDDTSQAIQKMRNDFQSLEQTARQTYSDTQWLRSKVESLQILASNASALAKANNDSLEDVGSQLTFMANQLQNTSGLADAHDQTLREIMNRQRDLSNLTSISFDRLELRLDESEQSMDRLTGNISFTTQLLGAINLNMNELRTCSETVGHHSDFLLNLNNSMIEMRTDATSLRSQQEELAARLDKEVTSLSIVMEEMKLVDTKHSQLITNFTILQGPPGPRGPRGDKGPQGPPGQPGQKGEKGEKGSPGIRGPKGEQGIPGSPGLPGLKGLPGATGSPGSKGSRGSGGRAGPPGSKGEPGTAGLPGRDGQPGPQGAQGPPGVRGPMGPAGEQGPRGLPGPVGPTGPPGPAGPSGQPRIQIRGPVIPLGPVSLQDEAIWAPGCPVEWVNYRDKCYFFSKDLHSFDDAKETCESKSASLLIINDMEEQKWLKKQIFGKGYFWMGLTDREEENMWRWLDGTEPAFTQWKPGQPDNWGYGHEVGEDCAGLIHEGLWNDFFCQDLISYICEKEKETCMFFSDILYLFLIFVFLSKCQWAFSAQQVFSVYFPQRCPNVILCLFLQQVRLDCSDILKAVSS</sequence>
<evidence type="ECO:0000256" key="16">
    <source>
        <dbReference type="SAM" id="MobiDB-lite"/>
    </source>
</evidence>
<dbReference type="PROSITE" id="PS00615">
    <property type="entry name" value="C_TYPE_LECTIN_1"/>
    <property type="match status" value="1"/>
</dbReference>
<dbReference type="GO" id="GO:0005581">
    <property type="term" value="C:collagen trimer"/>
    <property type="evidence" value="ECO:0007669"/>
    <property type="project" value="UniProtKB-KW"/>
</dbReference>
<keyword evidence="7" id="KW-0106">Calcium</keyword>
<keyword evidence="11" id="KW-0176">Collagen</keyword>
<evidence type="ECO:0000256" key="2">
    <source>
        <dbReference type="ARBA" id="ARBA00017460"/>
    </source>
</evidence>
<evidence type="ECO:0000256" key="6">
    <source>
        <dbReference type="ARBA" id="ARBA00022737"/>
    </source>
</evidence>
<dbReference type="STRING" id="43700.ENSMALP00000028447"/>
<evidence type="ECO:0000256" key="3">
    <source>
        <dbReference type="ARBA" id="ARBA00022692"/>
    </source>
</evidence>
<dbReference type="Ensembl" id="ENSMALT00000028965.1">
    <property type="protein sequence ID" value="ENSMALP00000028447.1"/>
    <property type="gene ID" value="ENSMALG00000019717.1"/>
</dbReference>
<dbReference type="Gene3D" id="3.10.100.10">
    <property type="entry name" value="Mannose-Binding Protein A, subunit A"/>
    <property type="match status" value="1"/>
</dbReference>
<keyword evidence="12 17" id="KW-0472">Membrane</keyword>
<dbReference type="InterPro" id="IPR016186">
    <property type="entry name" value="C-type_lectin-like/link_sf"/>
</dbReference>
<dbReference type="Pfam" id="PF26004">
    <property type="entry name" value="COLEC12"/>
    <property type="match status" value="1"/>
</dbReference>
<evidence type="ECO:0000256" key="5">
    <source>
        <dbReference type="ARBA" id="ARBA00022734"/>
    </source>
</evidence>
<keyword evidence="4" id="KW-0479">Metal-binding</keyword>
<evidence type="ECO:0000256" key="8">
    <source>
        <dbReference type="ARBA" id="ARBA00022968"/>
    </source>
</evidence>
<evidence type="ECO:0000256" key="11">
    <source>
        <dbReference type="ARBA" id="ARBA00023119"/>
    </source>
</evidence>
<accession>A0A3Q3R7Q5</accession>
<dbReference type="PROSITE" id="PS50041">
    <property type="entry name" value="C_TYPE_LECTIN_2"/>
    <property type="match status" value="1"/>
</dbReference>
<proteinExistence type="predicted"/>
<feature type="region of interest" description="Disordered" evidence="16">
    <location>
        <begin position="434"/>
        <end position="584"/>
    </location>
</feature>
<feature type="compositionally biased region" description="Low complexity" evidence="16">
    <location>
        <begin position="526"/>
        <end position="547"/>
    </location>
</feature>
<dbReference type="CDD" id="cd03590">
    <property type="entry name" value="CLECT_DC-SIGN_like"/>
    <property type="match status" value="1"/>
</dbReference>
<organism evidence="19 20">
    <name type="scientific">Monopterus albus</name>
    <name type="common">Swamp eel</name>
    <dbReference type="NCBI Taxonomy" id="43700"/>
    <lineage>
        <taxon>Eukaryota</taxon>
        <taxon>Metazoa</taxon>
        <taxon>Chordata</taxon>
        <taxon>Craniata</taxon>
        <taxon>Vertebrata</taxon>
        <taxon>Euteleostomi</taxon>
        <taxon>Actinopterygii</taxon>
        <taxon>Neopterygii</taxon>
        <taxon>Teleostei</taxon>
        <taxon>Neoteleostei</taxon>
        <taxon>Acanthomorphata</taxon>
        <taxon>Anabantaria</taxon>
        <taxon>Synbranchiformes</taxon>
        <taxon>Synbranchidae</taxon>
        <taxon>Monopterus</taxon>
    </lineage>
</organism>
<keyword evidence="3 17" id="KW-0812">Transmembrane</keyword>
<dbReference type="InterPro" id="IPR018378">
    <property type="entry name" value="C-type_lectin_CS"/>
</dbReference>
<dbReference type="PANTHER" id="PTHR22803">
    <property type="entry name" value="MANNOSE, PHOSPHOLIPASE, LECTIN RECEPTOR RELATED"/>
    <property type="match status" value="1"/>
</dbReference>
<protein>
    <recommendedName>
        <fullName evidence="2">Collectin-12</fullName>
    </recommendedName>
</protein>
<dbReference type="InterPro" id="IPR016187">
    <property type="entry name" value="CTDL_fold"/>
</dbReference>
<evidence type="ECO:0000313" key="20">
    <source>
        <dbReference type="Proteomes" id="UP000261600"/>
    </source>
</evidence>
<evidence type="ECO:0000256" key="14">
    <source>
        <dbReference type="ARBA" id="ARBA00023170"/>
    </source>
</evidence>
<dbReference type="Proteomes" id="UP000261600">
    <property type="component" value="Unplaced"/>
</dbReference>
<keyword evidence="13" id="KW-1015">Disulfide bond</keyword>
<dbReference type="InterPro" id="IPR008160">
    <property type="entry name" value="Collagen"/>
</dbReference>
<keyword evidence="5" id="KW-0430">Lectin</keyword>
<keyword evidence="20" id="KW-1185">Reference proteome</keyword>
<feature type="transmembrane region" description="Helical" evidence="17">
    <location>
        <begin position="41"/>
        <end position="59"/>
    </location>
</feature>
<dbReference type="InterPro" id="IPR033989">
    <property type="entry name" value="CD209-like_CTLD"/>
</dbReference>
<keyword evidence="6" id="KW-0677">Repeat</keyword>
<dbReference type="Pfam" id="PF01391">
    <property type="entry name" value="Collagen"/>
    <property type="match status" value="2"/>
</dbReference>
<keyword evidence="10 15" id="KW-0175">Coiled coil</keyword>
<evidence type="ECO:0000256" key="9">
    <source>
        <dbReference type="ARBA" id="ARBA00022989"/>
    </source>
</evidence>
<evidence type="ECO:0000256" key="15">
    <source>
        <dbReference type="SAM" id="Coils"/>
    </source>
</evidence>
<dbReference type="InterPro" id="IPR001304">
    <property type="entry name" value="C-type_lectin-like"/>
</dbReference>
<keyword evidence="8" id="KW-0735">Signal-anchor</keyword>
<dbReference type="InterPro" id="IPR058762">
    <property type="entry name" value="COLEC12_dom"/>
</dbReference>
<evidence type="ECO:0000256" key="10">
    <source>
        <dbReference type="ARBA" id="ARBA00023054"/>
    </source>
</evidence>